<evidence type="ECO:0000313" key="3">
    <source>
        <dbReference type="Proteomes" id="UP000286954"/>
    </source>
</evidence>
<dbReference type="RefSeq" id="WP_127565375.1">
    <property type="nucleotide sequence ID" value="NZ_CP018911.1"/>
</dbReference>
<dbReference type="Gene3D" id="3.30.420.10">
    <property type="entry name" value="Ribonuclease H-like superfamily/Ribonuclease H"/>
    <property type="match status" value="1"/>
</dbReference>
<dbReference type="PANTHER" id="PTHR35004:SF6">
    <property type="entry name" value="TRANSPOSASE"/>
    <property type="match status" value="1"/>
</dbReference>
<keyword evidence="3" id="KW-1185">Reference proteome</keyword>
<dbReference type="AlphaFoldDB" id="A0A3T0E6U0"/>
<dbReference type="InterPro" id="IPR009057">
    <property type="entry name" value="Homeodomain-like_sf"/>
</dbReference>
<name>A0A3T0E6U0_9PROT</name>
<dbReference type="EMBL" id="CP018911">
    <property type="protein sequence ID" value="AZU02937.1"/>
    <property type="molecule type" value="Genomic_DNA"/>
</dbReference>
<proteinExistence type="predicted"/>
<dbReference type="SUPFAM" id="SSF53098">
    <property type="entry name" value="Ribonuclease H-like"/>
    <property type="match status" value="1"/>
</dbReference>
<evidence type="ECO:0000313" key="2">
    <source>
        <dbReference type="EMBL" id="AZU02937.1"/>
    </source>
</evidence>
<evidence type="ECO:0000259" key="1">
    <source>
        <dbReference type="PROSITE" id="PS50994"/>
    </source>
</evidence>
<reference evidence="2 3" key="1">
    <citation type="submission" date="2016-12" db="EMBL/GenBank/DDBJ databases">
        <title>The genome of dimorphic prosthecate Glycocaulis alkaliphilus 6b-8t, isolated from crude oil dictates its adaptability in petroleum environments.</title>
        <authorList>
            <person name="Wu X.-L."/>
            <person name="Geng S."/>
        </authorList>
    </citation>
    <scope>NUCLEOTIDE SEQUENCE [LARGE SCALE GENOMIC DNA]</scope>
    <source>
        <strain evidence="2 3">6B-8</strain>
    </source>
</reference>
<dbReference type="InterPro" id="IPR001584">
    <property type="entry name" value="Integrase_cat-core"/>
</dbReference>
<dbReference type="Proteomes" id="UP000286954">
    <property type="component" value="Chromosome"/>
</dbReference>
<dbReference type="KEGG" id="gak:X907_0389"/>
<gene>
    <name evidence="2" type="ORF">X907_0389</name>
</gene>
<dbReference type="SUPFAM" id="SSF46689">
    <property type="entry name" value="Homeodomain-like"/>
    <property type="match status" value="1"/>
</dbReference>
<protein>
    <submittedName>
        <fullName evidence="2">Transposase ISRme5</fullName>
    </submittedName>
</protein>
<dbReference type="GO" id="GO:0015074">
    <property type="term" value="P:DNA integration"/>
    <property type="evidence" value="ECO:0007669"/>
    <property type="project" value="InterPro"/>
</dbReference>
<dbReference type="InterPro" id="IPR036397">
    <property type="entry name" value="RNaseH_sf"/>
</dbReference>
<accession>A0A3T0E6U0</accession>
<sequence>MELRLHANARTTPATRRYIQTCGKPVAVLSAELGVSETTIRRWRARSEVADRPHVPHTLKTSMSGVEEALAVELRCHVGLSLDDALEVMRRCVKPDLSRAALHRCWRRHGISARPVQARARTGVFETGQPAGFIHVDVKHLTRLNRQPAYAFIAIDRATRFVHLDIFNTRSAANAAAFFERFLESFPLKVHTVLSDNGSEFTDRFAVDKKGKPEDRPSGTHAFDRVCAAHGVKHRLTRPFRPQTNGMAERFNRRLQEHLDAHPPNGRNQGRNCFDTHEQRNAYIRNFVQNYNRTRLRCLGYQSPLEILNNLTEHNTQVGVQRSKGECSRLPALGSRLRGKDEWET</sequence>
<dbReference type="InterPro" id="IPR012337">
    <property type="entry name" value="RNaseH-like_sf"/>
</dbReference>
<dbReference type="OrthoDB" id="9803878at2"/>
<dbReference type="Pfam" id="PF00665">
    <property type="entry name" value="rve"/>
    <property type="match status" value="1"/>
</dbReference>
<dbReference type="GO" id="GO:0003676">
    <property type="term" value="F:nucleic acid binding"/>
    <property type="evidence" value="ECO:0007669"/>
    <property type="project" value="InterPro"/>
</dbReference>
<feature type="domain" description="Integrase catalytic" evidence="1">
    <location>
        <begin position="126"/>
        <end position="312"/>
    </location>
</feature>
<dbReference type="PROSITE" id="PS50994">
    <property type="entry name" value="INTEGRASE"/>
    <property type="match status" value="1"/>
</dbReference>
<organism evidence="2 3">
    <name type="scientific">Glycocaulis alkaliphilus</name>
    <dbReference type="NCBI Taxonomy" id="1434191"/>
    <lineage>
        <taxon>Bacteria</taxon>
        <taxon>Pseudomonadati</taxon>
        <taxon>Pseudomonadota</taxon>
        <taxon>Alphaproteobacteria</taxon>
        <taxon>Maricaulales</taxon>
        <taxon>Maricaulaceae</taxon>
        <taxon>Glycocaulis</taxon>
    </lineage>
</organism>
<dbReference type="PANTHER" id="PTHR35004">
    <property type="entry name" value="TRANSPOSASE RV3428C-RELATED"/>
    <property type="match status" value="1"/>
</dbReference>